<reference evidence="1" key="1">
    <citation type="submission" date="2019-10" db="EMBL/GenBank/DDBJ databases">
        <authorList>
            <person name="Zhang R."/>
            <person name="Pan Y."/>
            <person name="Wang J."/>
            <person name="Ma R."/>
            <person name="Yu S."/>
        </authorList>
    </citation>
    <scope>NUCLEOTIDE SEQUENCE</scope>
    <source>
        <strain evidence="1">LA-IB0</strain>
        <tissue evidence="1">Leaf</tissue>
    </source>
</reference>
<dbReference type="EMBL" id="WHWC01000013">
    <property type="protein sequence ID" value="KAG8371374.1"/>
    <property type="molecule type" value="Genomic_DNA"/>
</dbReference>
<dbReference type="PANTHER" id="PTHR33649">
    <property type="entry name" value="PAR1 PROTEIN"/>
    <property type="match status" value="1"/>
</dbReference>
<keyword evidence="2" id="KW-1185">Reference proteome</keyword>
<gene>
    <name evidence="1" type="ORF">BUALT_Bualt13G0081200</name>
</gene>
<dbReference type="Pfam" id="PF06521">
    <property type="entry name" value="PAR1"/>
    <property type="match status" value="1"/>
</dbReference>
<evidence type="ECO:0000313" key="1">
    <source>
        <dbReference type="EMBL" id="KAG8371374.1"/>
    </source>
</evidence>
<evidence type="ECO:0008006" key="3">
    <source>
        <dbReference type="Google" id="ProtNLM"/>
    </source>
</evidence>
<dbReference type="InterPro" id="IPR009489">
    <property type="entry name" value="PAR1"/>
</dbReference>
<evidence type="ECO:0000313" key="2">
    <source>
        <dbReference type="Proteomes" id="UP000826271"/>
    </source>
</evidence>
<comment type="caution">
    <text evidence="1">The sequence shown here is derived from an EMBL/GenBank/DDBJ whole genome shotgun (WGS) entry which is preliminary data.</text>
</comment>
<name>A0AAV6WU58_9LAMI</name>
<dbReference type="PANTHER" id="PTHR33649:SF4">
    <property type="entry name" value="PAR1 PROTEIN"/>
    <property type="match status" value="1"/>
</dbReference>
<accession>A0AAV6WU58</accession>
<proteinExistence type="predicted"/>
<dbReference type="Proteomes" id="UP000826271">
    <property type="component" value="Unassembled WGS sequence"/>
</dbReference>
<protein>
    <recommendedName>
        <fullName evidence="3">PAR1</fullName>
    </recommendedName>
</protein>
<sequence>MGEKLHVSMSHPTVPDPSTIIFGYQILNILFGVLVCEELPIGMCTFSISSTGNRCLLETFELGDGNLKFQCKTSQVLALNMREYIESDECVSSCGVDRNSFGISSDSLLDSEVTLKLCSPQCYNNCPNIRDLYYNLALAEGN</sequence>
<dbReference type="AlphaFoldDB" id="A0AAV6WU58"/>
<organism evidence="1 2">
    <name type="scientific">Buddleja alternifolia</name>
    <dbReference type="NCBI Taxonomy" id="168488"/>
    <lineage>
        <taxon>Eukaryota</taxon>
        <taxon>Viridiplantae</taxon>
        <taxon>Streptophyta</taxon>
        <taxon>Embryophyta</taxon>
        <taxon>Tracheophyta</taxon>
        <taxon>Spermatophyta</taxon>
        <taxon>Magnoliopsida</taxon>
        <taxon>eudicotyledons</taxon>
        <taxon>Gunneridae</taxon>
        <taxon>Pentapetalae</taxon>
        <taxon>asterids</taxon>
        <taxon>lamiids</taxon>
        <taxon>Lamiales</taxon>
        <taxon>Scrophulariaceae</taxon>
        <taxon>Buddlejeae</taxon>
        <taxon>Buddleja</taxon>
    </lineage>
</organism>